<dbReference type="Pfam" id="PF05746">
    <property type="entry name" value="DALR_1"/>
    <property type="match status" value="1"/>
</dbReference>
<dbReference type="InterPro" id="IPR015944">
    <property type="entry name" value="Gly-tRNA-synth_bsu"/>
</dbReference>
<dbReference type="GO" id="GO:0005524">
    <property type="term" value="F:ATP binding"/>
    <property type="evidence" value="ECO:0007669"/>
    <property type="project" value="UniProtKB-UniRule"/>
</dbReference>
<dbReference type="InterPro" id="IPR006194">
    <property type="entry name" value="Gly-tRNA-synth_heterodimer"/>
</dbReference>
<dbReference type="PROSITE" id="PS50861">
    <property type="entry name" value="AA_TRNA_LIGASE_II_GLYAB"/>
    <property type="match status" value="1"/>
</dbReference>
<comment type="catalytic activity">
    <reaction evidence="10 11">
        <text>tRNA(Gly) + glycine + ATP = glycyl-tRNA(Gly) + AMP + diphosphate</text>
        <dbReference type="Rhea" id="RHEA:16013"/>
        <dbReference type="Rhea" id="RHEA-COMP:9664"/>
        <dbReference type="Rhea" id="RHEA-COMP:9683"/>
        <dbReference type="ChEBI" id="CHEBI:30616"/>
        <dbReference type="ChEBI" id="CHEBI:33019"/>
        <dbReference type="ChEBI" id="CHEBI:57305"/>
        <dbReference type="ChEBI" id="CHEBI:78442"/>
        <dbReference type="ChEBI" id="CHEBI:78522"/>
        <dbReference type="ChEBI" id="CHEBI:456215"/>
        <dbReference type="EC" id="6.1.1.14"/>
    </reaction>
</comment>
<comment type="subcellular location">
    <subcellularLocation>
        <location evidence="1 11">Cytoplasm</location>
    </subcellularLocation>
</comment>
<keyword evidence="8 11" id="KW-0648">Protein biosynthesis</keyword>
<dbReference type="Pfam" id="PF02092">
    <property type="entry name" value="tRNA_synt_2f"/>
    <property type="match status" value="1"/>
</dbReference>
<evidence type="ECO:0000259" key="12">
    <source>
        <dbReference type="Pfam" id="PF05746"/>
    </source>
</evidence>
<dbReference type="PANTHER" id="PTHR30075">
    <property type="entry name" value="GLYCYL-TRNA SYNTHETASE"/>
    <property type="match status" value="1"/>
</dbReference>
<feature type="domain" description="DALR anticodon binding" evidence="12">
    <location>
        <begin position="582"/>
        <end position="677"/>
    </location>
</feature>
<evidence type="ECO:0000313" key="14">
    <source>
        <dbReference type="Proteomes" id="UP000254771"/>
    </source>
</evidence>
<evidence type="ECO:0000256" key="5">
    <source>
        <dbReference type="ARBA" id="ARBA00022598"/>
    </source>
</evidence>
<keyword evidence="7 11" id="KW-0067">ATP-binding</keyword>
<keyword evidence="5 11" id="KW-0436">Ligase</keyword>
<accession>A0A370D9D0</accession>
<comment type="subunit">
    <text evidence="3 11">Tetramer of two alpha and two beta subunits.</text>
</comment>
<evidence type="ECO:0000313" key="13">
    <source>
        <dbReference type="EMBL" id="RDH80974.1"/>
    </source>
</evidence>
<keyword evidence="4 11" id="KW-0963">Cytoplasm</keyword>
<evidence type="ECO:0000256" key="3">
    <source>
        <dbReference type="ARBA" id="ARBA00011209"/>
    </source>
</evidence>
<evidence type="ECO:0000256" key="7">
    <source>
        <dbReference type="ARBA" id="ARBA00022840"/>
    </source>
</evidence>
<comment type="caution">
    <text evidence="13">The sequence shown here is derived from an EMBL/GenBank/DDBJ whole genome shotgun (WGS) entry which is preliminary data.</text>
</comment>
<keyword evidence="14" id="KW-1185">Reference proteome</keyword>
<comment type="similarity">
    <text evidence="2 11">Belongs to the class-II aminoacyl-tRNA synthetase family.</text>
</comment>
<dbReference type="NCBIfam" id="TIGR00211">
    <property type="entry name" value="glyS"/>
    <property type="match status" value="1"/>
</dbReference>
<dbReference type="GO" id="GO:0006426">
    <property type="term" value="P:glycyl-tRNA aminoacylation"/>
    <property type="evidence" value="ECO:0007669"/>
    <property type="project" value="UniProtKB-UniRule"/>
</dbReference>
<evidence type="ECO:0000256" key="11">
    <source>
        <dbReference type="HAMAP-Rule" id="MF_00255"/>
    </source>
</evidence>
<dbReference type="AlphaFoldDB" id="A0A370D9D0"/>
<dbReference type="GO" id="GO:0006420">
    <property type="term" value="P:arginyl-tRNA aminoacylation"/>
    <property type="evidence" value="ECO:0007669"/>
    <property type="project" value="InterPro"/>
</dbReference>
<keyword evidence="6 11" id="KW-0547">Nucleotide-binding</keyword>
<dbReference type="PRINTS" id="PR01045">
    <property type="entry name" value="TRNASYNTHGB"/>
</dbReference>
<name>A0A370D9D0_9GAMM</name>
<organism evidence="13 14">
    <name type="scientific">endosymbiont of Escarpia spicata</name>
    <dbReference type="NCBI Taxonomy" id="2200908"/>
    <lineage>
        <taxon>Bacteria</taxon>
        <taxon>Pseudomonadati</taxon>
        <taxon>Pseudomonadota</taxon>
        <taxon>Gammaproteobacteria</taxon>
        <taxon>sulfur-oxidizing symbionts</taxon>
    </lineage>
</organism>
<evidence type="ECO:0000256" key="1">
    <source>
        <dbReference type="ARBA" id="ARBA00004496"/>
    </source>
</evidence>
<proteinExistence type="inferred from homology"/>
<evidence type="ECO:0000256" key="6">
    <source>
        <dbReference type="ARBA" id="ARBA00022741"/>
    </source>
</evidence>
<evidence type="ECO:0000256" key="9">
    <source>
        <dbReference type="ARBA" id="ARBA00023146"/>
    </source>
</evidence>
<dbReference type="GO" id="GO:0004814">
    <property type="term" value="F:arginine-tRNA ligase activity"/>
    <property type="evidence" value="ECO:0007669"/>
    <property type="project" value="InterPro"/>
</dbReference>
<dbReference type="HAMAP" id="MF_00255">
    <property type="entry name" value="Gly_tRNA_synth_beta"/>
    <property type="match status" value="1"/>
</dbReference>
<dbReference type="InterPro" id="IPR008909">
    <property type="entry name" value="DALR_anticod-bd"/>
</dbReference>
<dbReference type="Proteomes" id="UP000254771">
    <property type="component" value="Unassembled WGS sequence"/>
</dbReference>
<dbReference type="EMBL" id="QFXE01000023">
    <property type="protein sequence ID" value="RDH80974.1"/>
    <property type="molecule type" value="Genomic_DNA"/>
</dbReference>
<reference evidence="13 14" key="1">
    <citation type="journal article" date="2018" name="ISME J.">
        <title>Endosymbiont genomes yield clues of tubeworm success.</title>
        <authorList>
            <person name="Li Y."/>
            <person name="Liles M.R."/>
            <person name="Halanych K.M."/>
        </authorList>
    </citation>
    <scope>NUCLEOTIDE SEQUENCE [LARGE SCALE GENOMIC DNA]</scope>
    <source>
        <strain evidence="13">A1462</strain>
    </source>
</reference>
<dbReference type="PANTHER" id="PTHR30075:SF2">
    <property type="entry name" value="GLYCINE--TRNA LIGASE, CHLOROPLASTIC_MITOCHONDRIAL 2"/>
    <property type="match status" value="1"/>
</dbReference>
<dbReference type="GO" id="GO:0004820">
    <property type="term" value="F:glycine-tRNA ligase activity"/>
    <property type="evidence" value="ECO:0007669"/>
    <property type="project" value="UniProtKB-UniRule"/>
</dbReference>
<evidence type="ECO:0000256" key="8">
    <source>
        <dbReference type="ARBA" id="ARBA00022917"/>
    </source>
</evidence>
<sequence>MADFKDLLIEIGTEELPPKALAKLSAAFLRGIVEQLKLLGLPHNSVRPYATPRRLAVFIEALQTGQPDKEIERKGPAVKAAFDADGNPTRAAEGFARSCGVGVDQLETQDTPKGAWLIHRQIELGRSTIDLIPEIVEKSLATLPIPKRMRWGSRSEEFVRPVHWVVLLFGDEVVPGQVMGHAAGRTTRGHRFHYPEPMEIDTPANYSELLKSRGYVIADIAERKAKIEQQTRETAEAEGLQAAIDSNLLDEVTALNEWPIPVIGSFDARFLEVPSECLVQAMQDHQKYFPVVDKTGALQPRFITISNIDSKDIEQVRSGNERVIRPRFSDAAFFWGQDLKKPLDHHIESLKSILFQKKLGTLHDKSGRIASLAESIADQIGLDKALAFRAAWLCKCDLMSEMVGEFASLQGTMGRYYAVRSGEDNQVAQAMEEVYMPRHAGDRLPETDCGRTIAIADRLDTLMGIFSIGQKPTGAKDPYGLRRAALGVLRILIETPMDLDLEQLLSTAAESLAEQVDTEESLDQVFEYMMERLKAYYADQSIPADSVDAVLARRPTRPADFNLRVRAVTEFRKLPEAESLAAANKRIRNILKKTDETFPEQVANDLLQEVAEKALATKVDELQPKVIPLFEEGRYTEGLQILASLRQPVDDFFDQVMVMAEDENLRRNRLALLSRLEGLFLSAADLSRLQ</sequence>
<protein>
    <recommendedName>
        <fullName evidence="11">Glycine--tRNA ligase beta subunit</fullName>
        <ecNumber evidence="11">6.1.1.14</ecNumber>
    </recommendedName>
    <alternativeName>
        <fullName evidence="11">Glycyl-tRNA synthetase beta subunit</fullName>
        <shortName evidence="11">GlyRS</shortName>
    </alternativeName>
</protein>
<dbReference type="EC" id="6.1.1.14" evidence="11"/>
<keyword evidence="9 11" id="KW-0030">Aminoacyl-tRNA synthetase</keyword>
<dbReference type="GO" id="GO:0005829">
    <property type="term" value="C:cytosol"/>
    <property type="evidence" value="ECO:0007669"/>
    <property type="project" value="TreeGrafter"/>
</dbReference>
<dbReference type="SUPFAM" id="SSF109604">
    <property type="entry name" value="HD-domain/PDEase-like"/>
    <property type="match status" value="1"/>
</dbReference>
<evidence type="ECO:0000256" key="2">
    <source>
        <dbReference type="ARBA" id="ARBA00008226"/>
    </source>
</evidence>
<gene>
    <name evidence="11" type="primary">glyS</name>
    <name evidence="13" type="ORF">DIZ78_18130</name>
</gene>
<evidence type="ECO:0000256" key="4">
    <source>
        <dbReference type="ARBA" id="ARBA00022490"/>
    </source>
</evidence>
<evidence type="ECO:0000256" key="10">
    <source>
        <dbReference type="ARBA" id="ARBA00047937"/>
    </source>
</evidence>